<name>X1F439_9ZZZZ</name>
<feature type="non-terminal residue" evidence="2">
    <location>
        <position position="189"/>
    </location>
</feature>
<dbReference type="AlphaFoldDB" id="X1F439"/>
<evidence type="ECO:0000259" key="1">
    <source>
        <dbReference type="Pfam" id="PF00078"/>
    </source>
</evidence>
<dbReference type="PANTHER" id="PTHR34047:SF8">
    <property type="entry name" value="PROTEIN YKFC"/>
    <property type="match status" value="1"/>
</dbReference>
<reference evidence="2" key="1">
    <citation type="journal article" date="2014" name="Front. Microbiol.">
        <title>High frequency of phylogenetically diverse reductive dehalogenase-homologous genes in deep subseafloor sedimentary metagenomes.</title>
        <authorList>
            <person name="Kawai M."/>
            <person name="Futagami T."/>
            <person name="Toyoda A."/>
            <person name="Takaki Y."/>
            <person name="Nishi S."/>
            <person name="Hori S."/>
            <person name="Arai W."/>
            <person name="Tsubouchi T."/>
            <person name="Morono Y."/>
            <person name="Uchiyama I."/>
            <person name="Ito T."/>
            <person name="Fujiyama A."/>
            <person name="Inagaki F."/>
            <person name="Takami H."/>
        </authorList>
    </citation>
    <scope>NUCLEOTIDE SEQUENCE</scope>
    <source>
        <strain evidence="2">Expedition CK06-06</strain>
    </source>
</reference>
<dbReference type="SUPFAM" id="SSF56672">
    <property type="entry name" value="DNA/RNA polymerases"/>
    <property type="match status" value="1"/>
</dbReference>
<accession>X1F439</accession>
<dbReference type="EMBL" id="BARU01008373">
    <property type="protein sequence ID" value="GAH40396.1"/>
    <property type="molecule type" value="Genomic_DNA"/>
</dbReference>
<dbReference type="InterPro" id="IPR043502">
    <property type="entry name" value="DNA/RNA_pol_sf"/>
</dbReference>
<evidence type="ECO:0000313" key="2">
    <source>
        <dbReference type="EMBL" id="GAH40396.1"/>
    </source>
</evidence>
<dbReference type="PANTHER" id="PTHR34047">
    <property type="entry name" value="NUCLEAR INTRON MATURASE 1, MITOCHONDRIAL-RELATED"/>
    <property type="match status" value="1"/>
</dbReference>
<feature type="domain" description="Reverse transcriptase" evidence="1">
    <location>
        <begin position="98"/>
        <end position="178"/>
    </location>
</feature>
<dbReference type="CDD" id="cd01651">
    <property type="entry name" value="RT_G2_intron"/>
    <property type="match status" value="1"/>
</dbReference>
<dbReference type="InterPro" id="IPR000477">
    <property type="entry name" value="RT_dom"/>
</dbReference>
<comment type="caution">
    <text evidence="2">The sequence shown here is derived from an EMBL/GenBank/DDBJ whole genome shotgun (WGS) entry which is preliminary data.</text>
</comment>
<sequence>MTDTEPVRSSSNKLSTKLNRLSEIAKQNPTFKFTSLAHLLNKECLMESYRELNSRAAAGIDQVSYKEYGKELIANIEDLIERLKSSKYKAVDIRRVWIPKPDGGQRPLGILALEDKIVQRGVVKILSAIYEQDFLDSSYGFRENRNGHEALKAIELSIMEGGVNYLLDVDIRGYFDHIVPSVLKGRIQA</sequence>
<gene>
    <name evidence="2" type="ORF">S03H2_16394</name>
</gene>
<protein>
    <recommendedName>
        <fullName evidence="1">Reverse transcriptase domain-containing protein</fullName>
    </recommendedName>
</protein>
<dbReference type="Pfam" id="PF00078">
    <property type="entry name" value="RVT_1"/>
    <property type="match status" value="1"/>
</dbReference>
<proteinExistence type="predicted"/>
<organism evidence="2">
    <name type="scientific">marine sediment metagenome</name>
    <dbReference type="NCBI Taxonomy" id="412755"/>
    <lineage>
        <taxon>unclassified sequences</taxon>
        <taxon>metagenomes</taxon>
        <taxon>ecological metagenomes</taxon>
    </lineage>
</organism>
<dbReference type="InterPro" id="IPR051083">
    <property type="entry name" value="GrpII_Intron_Splice-Mob/Def"/>
</dbReference>